<dbReference type="SUPFAM" id="SSF51182">
    <property type="entry name" value="RmlC-like cupins"/>
    <property type="match status" value="1"/>
</dbReference>
<dbReference type="PROSITE" id="PS00018">
    <property type="entry name" value="EF_HAND_1"/>
    <property type="match status" value="1"/>
</dbReference>
<evidence type="ECO:0000256" key="1">
    <source>
        <dbReference type="ARBA" id="ARBA00019697"/>
    </source>
</evidence>
<dbReference type="Gene3D" id="3.30.60.30">
    <property type="match status" value="1"/>
</dbReference>
<dbReference type="PANTHER" id="PTHR33387">
    <property type="entry name" value="RMLC-LIKE JELLY ROLL FOLD PROTEIN"/>
    <property type="match status" value="1"/>
</dbReference>
<dbReference type="STRING" id="6832.A0A553PMC2"/>
<dbReference type="InterPro" id="IPR011992">
    <property type="entry name" value="EF-hand-dom_pair"/>
</dbReference>
<evidence type="ECO:0000259" key="10">
    <source>
        <dbReference type="PROSITE" id="PS51465"/>
    </source>
</evidence>
<evidence type="ECO:0000259" key="9">
    <source>
        <dbReference type="PROSITE" id="PS50222"/>
    </source>
</evidence>
<keyword evidence="2" id="KW-0358">Heparin-binding</keyword>
<dbReference type="Gene3D" id="1.10.238.10">
    <property type="entry name" value="EF-hand"/>
    <property type="match status" value="1"/>
</dbReference>
<dbReference type="Pfam" id="PF06172">
    <property type="entry name" value="Cupin_5"/>
    <property type="match status" value="1"/>
</dbReference>
<feature type="compositionally biased region" description="Low complexity" evidence="8">
    <location>
        <begin position="461"/>
        <end position="471"/>
    </location>
</feature>
<feature type="domain" description="Kazal-like" evidence="10">
    <location>
        <begin position="237"/>
        <end position="299"/>
    </location>
</feature>
<evidence type="ECO:0000256" key="3">
    <source>
        <dbReference type="ARBA" id="ARBA00022729"/>
    </source>
</evidence>
<dbReference type="InterPro" id="IPR039935">
    <property type="entry name" value="YML079W-like"/>
</dbReference>
<dbReference type="SUPFAM" id="SSF100895">
    <property type="entry name" value="Kazal-type serine protease inhibitors"/>
    <property type="match status" value="1"/>
</dbReference>
<keyword evidence="3" id="KW-0732">Signal</keyword>
<dbReference type="AlphaFoldDB" id="A0A553PMC2"/>
<dbReference type="InterPro" id="IPR002350">
    <property type="entry name" value="Kazal_dom"/>
</dbReference>
<evidence type="ECO:0000256" key="6">
    <source>
        <dbReference type="ARBA" id="ARBA00045812"/>
    </source>
</evidence>
<dbReference type="Gene3D" id="2.60.120.10">
    <property type="entry name" value="Jelly Rolls"/>
    <property type="match status" value="1"/>
</dbReference>
<sequence>MLRIIECFTSVQISRPQLFSRVVVEMSEVEEIKQKLKLTPLPLEGGFIRELRIILTSGQSPLEGQEEQEDPSDLSSSSIYYLLHGTEISKWHRTIGIDEYFVWNKGTTSMILHEIDLNNCYKRTILGDPFLVPGAVFQYLIKANHWMTAELERRLEDDYCLISCVTAPAFQWSHFETLSKDGKGAELRKCCPEIPFDDRYFTPASGLKELNTPGALDPVSLCHPVKCRPGRECRVLSSGSPACVCRSKCPPTHHKGSHRRRHVCGSDGMMYESHCQLHREACLRGIHIHAKKHDHSCSKDPLIQLKSLIQKAADEVKAYDESHIVDMGYHQIVYHHLNTSDKDRNGFVDSIEWLKYIERNKTYQSDNVKKQIQQQKLLCLDALVEEGDRDQDWRLSKQEFIQLMSHDYEPSNKYCRMDRKRYEDGTKTKVDCNGCVCSCGKWICTSQLCSSSKSDQDDSDSTVSTTEPSSTVENLEKELERQLQKALSDDVEMGDDEIFTYDDMDNMI</sequence>
<dbReference type="InterPro" id="IPR011051">
    <property type="entry name" value="RmlC_Cupin_sf"/>
</dbReference>
<keyword evidence="12" id="KW-1185">Reference proteome</keyword>
<dbReference type="SUPFAM" id="SSF47473">
    <property type="entry name" value="EF-hand"/>
    <property type="match status" value="1"/>
</dbReference>
<dbReference type="Proteomes" id="UP000318571">
    <property type="component" value="Chromosome 11"/>
</dbReference>
<gene>
    <name evidence="11" type="ORF">TCAL_06750</name>
</gene>
<evidence type="ECO:0000256" key="4">
    <source>
        <dbReference type="ARBA" id="ARBA00022837"/>
    </source>
</evidence>
<dbReference type="PANTHER" id="PTHR33387:SF3">
    <property type="entry name" value="DUF985 DOMAIN-CONTAINING PROTEIN"/>
    <property type="match status" value="1"/>
</dbReference>
<dbReference type="InterPro" id="IPR002048">
    <property type="entry name" value="EF_hand_dom"/>
</dbReference>
<dbReference type="GO" id="GO:0008201">
    <property type="term" value="F:heparin binding"/>
    <property type="evidence" value="ECO:0007669"/>
    <property type="project" value="UniProtKB-KW"/>
</dbReference>
<evidence type="ECO:0000256" key="7">
    <source>
        <dbReference type="ARBA" id="ARBA00046973"/>
    </source>
</evidence>
<feature type="region of interest" description="Disordered" evidence="8">
    <location>
        <begin position="451"/>
        <end position="475"/>
    </location>
</feature>
<organism evidence="11 12">
    <name type="scientific">Tigriopus californicus</name>
    <name type="common">Marine copepod</name>
    <dbReference type="NCBI Taxonomy" id="6832"/>
    <lineage>
        <taxon>Eukaryota</taxon>
        <taxon>Metazoa</taxon>
        <taxon>Ecdysozoa</taxon>
        <taxon>Arthropoda</taxon>
        <taxon>Crustacea</taxon>
        <taxon>Multicrustacea</taxon>
        <taxon>Hexanauplia</taxon>
        <taxon>Copepoda</taxon>
        <taxon>Harpacticoida</taxon>
        <taxon>Harpacticidae</taxon>
        <taxon>Tigriopus</taxon>
    </lineage>
</organism>
<evidence type="ECO:0000313" key="12">
    <source>
        <dbReference type="Proteomes" id="UP000318571"/>
    </source>
</evidence>
<evidence type="ECO:0000256" key="5">
    <source>
        <dbReference type="ARBA" id="ARBA00042478"/>
    </source>
</evidence>
<comment type="caution">
    <text evidence="11">The sequence shown here is derived from an EMBL/GenBank/DDBJ whole genome shotgun (WGS) entry which is preliminary data.</text>
</comment>
<dbReference type="Pfam" id="PF23564">
    <property type="entry name" value="EF-hand_FSTL1"/>
    <property type="match status" value="1"/>
</dbReference>
<dbReference type="InterPro" id="IPR014710">
    <property type="entry name" value="RmlC-like_jellyroll"/>
</dbReference>
<accession>A0A553PMC2</accession>
<evidence type="ECO:0000256" key="8">
    <source>
        <dbReference type="SAM" id="MobiDB-lite"/>
    </source>
</evidence>
<dbReference type="InterPro" id="IPR057020">
    <property type="entry name" value="EF-hand_FSTL1"/>
</dbReference>
<dbReference type="SMART" id="SM00280">
    <property type="entry name" value="KAZAL"/>
    <property type="match status" value="1"/>
</dbReference>
<dbReference type="CDD" id="cd06121">
    <property type="entry name" value="cupin_YML079wp"/>
    <property type="match status" value="1"/>
</dbReference>
<dbReference type="Pfam" id="PF23244">
    <property type="entry name" value="VWF"/>
    <property type="match status" value="1"/>
</dbReference>
<reference evidence="11 12" key="1">
    <citation type="journal article" date="2018" name="Nat. Ecol. Evol.">
        <title>Genomic signatures of mitonuclear coevolution across populations of Tigriopus californicus.</title>
        <authorList>
            <person name="Barreto F.S."/>
            <person name="Watson E.T."/>
            <person name="Lima T.G."/>
            <person name="Willett C.S."/>
            <person name="Edmands S."/>
            <person name="Li W."/>
            <person name="Burton R.S."/>
        </authorList>
    </citation>
    <scope>NUCLEOTIDE SEQUENCE [LARGE SCALE GENOMIC DNA]</scope>
    <source>
        <strain evidence="11 12">San Diego</strain>
    </source>
</reference>
<dbReference type="EMBL" id="VCGU01000003">
    <property type="protein sequence ID" value="TRY78833.1"/>
    <property type="molecule type" value="Genomic_DNA"/>
</dbReference>
<comment type="subunit">
    <text evidence="7">Homodimer. Interacts with SCN10A. Interacts with DIP2A; DIP2A may act as a cell surface receptor for FSTL1. Interacts with BMP4. Interacts with CD14; this interaction promotes TL4-mediated signaling cascade.</text>
</comment>
<evidence type="ECO:0000256" key="2">
    <source>
        <dbReference type="ARBA" id="ARBA00022674"/>
    </source>
</evidence>
<name>A0A553PMC2_TIGCA</name>
<dbReference type="PROSITE" id="PS50222">
    <property type="entry name" value="EF_HAND_2"/>
    <property type="match status" value="1"/>
</dbReference>
<feature type="domain" description="EF-hand" evidence="9">
    <location>
        <begin position="375"/>
        <end position="410"/>
    </location>
</feature>
<dbReference type="InterPro" id="IPR009327">
    <property type="entry name" value="Cupin_DUF985"/>
</dbReference>
<dbReference type="GO" id="GO:0005509">
    <property type="term" value="F:calcium ion binding"/>
    <property type="evidence" value="ECO:0007669"/>
    <property type="project" value="InterPro"/>
</dbReference>
<protein>
    <recommendedName>
        <fullName evidence="1">Follistatin-related protein 1</fullName>
    </recommendedName>
    <alternativeName>
        <fullName evidence="5">Follistatin-like protein 1</fullName>
    </alternativeName>
</protein>
<evidence type="ECO:0000313" key="11">
    <source>
        <dbReference type="EMBL" id="TRY78833.1"/>
    </source>
</evidence>
<proteinExistence type="predicted"/>
<dbReference type="SUPFAM" id="SSF57603">
    <property type="entry name" value="FnI-like domain"/>
    <property type="match status" value="1"/>
</dbReference>
<dbReference type="InterPro" id="IPR036058">
    <property type="entry name" value="Kazal_dom_sf"/>
</dbReference>
<keyword evidence="4" id="KW-0106">Calcium</keyword>
<dbReference type="Pfam" id="PF07648">
    <property type="entry name" value="Kazal_2"/>
    <property type="match status" value="1"/>
</dbReference>
<dbReference type="PROSITE" id="PS51465">
    <property type="entry name" value="KAZAL_2"/>
    <property type="match status" value="1"/>
</dbReference>
<dbReference type="InterPro" id="IPR018247">
    <property type="entry name" value="EF_Hand_1_Ca_BS"/>
</dbReference>
<comment type="function">
    <text evidence="6">Secreted glycoprotein that is involved in various physiological processes, such as angiogenesis, regulation of the immune response, cell proliferation and differentiation. Plays a role in the development of the central nervous system, skeletal system, lungs, and ureter. Promotes endothelial cell survival, migration and differentiation into network structures in an AKT-dependent manner. Also promotes survival of cardiac myocytes. Initiates various signaling cascades by activating different receptors on the cell surface such as DIP2A, TLR4 or BMP receptors.</text>
</comment>